<evidence type="ECO:0000256" key="4">
    <source>
        <dbReference type="ARBA" id="ARBA00022679"/>
    </source>
</evidence>
<dbReference type="NCBIfam" id="TIGR00041">
    <property type="entry name" value="DTMP_kinase"/>
    <property type="match status" value="1"/>
</dbReference>
<dbReference type="Pfam" id="PF02223">
    <property type="entry name" value="Thymidylate_kin"/>
    <property type="match status" value="1"/>
</dbReference>
<keyword evidence="6 11" id="KW-0547">Nucleotide-binding</keyword>
<evidence type="ECO:0000313" key="13">
    <source>
        <dbReference type="EMBL" id="PDV99019.1"/>
    </source>
</evidence>
<keyword evidence="5 11" id="KW-0545">Nucleotide biosynthesis</keyword>
<comment type="catalytic activity">
    <reaction evidence="9 11">
        <text>dTMP + ATP = dTDP + ADP</text>
        <dbReference type="Rhea" id="RHEA:13517"/>
        <dbReference type="ChEBI" id="CHEBI:30616"/>
        <dbReference type="ChEBI" id="CHEBI:58369"/>
        <dbReference type="ChEBI" id="CHEBI:63528"/>
        <dbReference type="ChEBI" id="CHEBI:456216"/>
        <dbReference type="EC" id="2.7.4.9"/>
    </reaction>
</comment>
<sequence length="231" mass="25742">MGVFITFEGPEGSGKSTQARLLYERLQAQGYPVILTREPGGTRIGEMIRRILIDLRHTEMAPTTETLLFSAARAQLVSELIRPYLKTGGIVLCDRYADSTFAYQGYGLGRDLEELHLITGVATGGLLPDLTLYLDLDVEAGLQRKRLARDRTLEVAHPGSTFATPPEWNRLDARDLAYHQRVAAGFAELMRREPARWRCLDAEQSLEQLAEQIAAEVEPLVQGVARLESYG</sequence>
<dbReference type="GO" id="GO:0006235">
    <property type="term" value="P:dTTP biosynthetic process"/>
    <property type="evidence" value="ECO:0007669"/>
    <property type="project" value="UniProtKB-UniRule"/>
</dbReference>
<evidence type="ECO:0000313" key="14">
    <source>
        <dbReference type="Proteomes" id="UP000220922"/>
    </source>
</evidence>
<keyword evidence="14" id="KW-1185">Reference proteome</keyword>
<dbReference type="CDD" id="cd01672">
    <property type="entry name" value="TMPK"/>
    <property type="match status" value="1"/>
</dbReference>
<comment type="function">
    <text evidence="10 11">Phosphorylation of dTMP to form dTDP in both de novo and salvage pathways of dTTP synthesis.</text>
</comment>
<evidence type="ECO:0000256" key="1">
    <source>
        <dbReference type="ARBA" id="ARBA00009776"/>
    </source>
</evidence>
<feature type="domain" description="Thymidylate kinase-like" evidence="12">
    <location>
        <begin position="7"/>
        <end position="213"/>
    </location>
</feature>
<evidence type="ECO:0000256" key="2">
    <source>
        <dbReference type="ARBA" id="ARBA00012980"/>
    </source>
</evidence>
<evidence type="ECO:0000256" key="5">
    <source>
        <dbReference type="ARBA" id="ARBA00022727"/>
    </source>
</evidence>
<comment type="caution">
    <text evidence="13">The sequence shown here is derived from an EMBL/GenBank/DDBJ whole genome shotgun (WGS) entry which is preliminary data.</text>
</comment>
<evidence type="ECO:0000256" key="9">
    <source>
        <dbReference type="ARBA" id="ARBA00048743"/>
    </source>
</evidence>
<evidence type="ECO:0000256" key="6">
    <source>
        <dbReference type="ARBA" id="ARBA00022741"/>
    </source>
</evidence>
<dbReference type="GO" id="GO:0004798">
    <property type="term" value="F:dTMP kinase activity"/>
    <property type="evidence" value="ECO:0007669"/>
    <property type="project" value="UniProtKB-UniRule"/>
</dbReference>
<accession>A0A2H3L703</accession>
<protein>
    <recommendedName>
        <fullName evidence="3 11">Thymidylate kinase</fullName>
        <ecNumber evidence="2 11">2.7.4.9</ecNumber>
    </recommendedName>
    <alternativeName>
        <fullName evidence="11">dTMP kinase</fullName>
    </alternativeName>
</protein>
<reference evidence="13 14" key="1">
    <citation type="submission" date="2016-05" db="EMBL/GenBank/DDBJ databases">
        <authorList>
            <person name="Lavstsen T."/>
            <person name="Jespersen J.S."/>
        </authorList>
    </citation>
    <scope>NUCLEOTIDE SEQUENCE [LARGE SCALE GENOMIC DNA]</scope>
    <source>
        <strain evidence="13 14">B7-9</strain>
    </source>
</reference>
<dbReference type="AlphaFoldDB" id="A0A2H3L703"/>
<evidence type="ECO:0000256" key="3">
    <source>
        <dbReference type="ARBA" id="ARBA00017144"/>
    </source>
</evidence>
<evidence type="ECO:0000256" key="8">
    <source>
        <dbReference type="ARBA" id="ARBA00022840"/>
    </source>
</evidence>
<evidence type="ECO:0000256" key="11">
    <source>
        <dbReference type="HAMAP-Rule" id="MF_00165"/>
    </source>
</evidence>
<dbReference type="Gene3D" id="3.40.50.300">
    <property type="entry name" value="P-loop containing nucleotide triphosphate hydrolases"/>
    <property type="match status" value="1"/>
</dbReference>
<keyword evidence="4 11" id="KW-0808">Transferase</keyword>
<dbReference type="SUPFAM" id="SSF52540">
    <property type="entry name" value="P-loop containing nucleoside triphosphate hydrolases"/>
    <property type="match status" value="1"/>
</dbReference>
<dbReference type="FunFam" id="3.40.50.300:FF:000225">
    <property type="entry name" value="Thymidylate kinase"/>
    <property type="match status" value="1"/>
</dbReference>
<keyword evidence="8 11" id="KW-0067">ATP-binding</keyword>
<dbReference type="PROSITE" id="PS01331">
    <property type="entry name" value="THYMIDYLATE_KINASE"/>
    <property type="match status" value="1"/>
</dbReference>
<dbReference type="Proteomes" id="UP000220922">
    <property type="component" value="Unassembled WGS sequence"/>
</dbReference>
<dbReference type="EC" id="2.7.4.9" evidence="2 11"/>
<dbReference type="PANTHER" id="PTHR10344:SF4">
    <property type="entry name" value="UMP-CMP KINASE 2, MITOCHONDRIAL"/>
    <property type="match status" value="1"/>
</dbReference>
<name>A0A2H3L703_9CHLR</name>
<dbReference type="OrthoDB" id="9774907at2"/>
<dbReference type="InterPro" id="IPR018095">
    <property type="entry name" value="Thymidylate_kin_CS"/>
</dbReference>
<feature type="binding site" evidence="11">
    <location>
        <begin position="9"/>
        <end position="16"/>
    </location>
    <ligand>
        <name>ATP</name>
        <dbReference type="ChEBI" id="CHEBI:30616"/>
    </ligand>
</feature>
<dbReference type="InterPro" id="IPR027417">
    <property type="entry name" value="P-loop_NTPase"/>
</dbReference>
<dbReference type="HAMAP" id="MF_00165">
    <property type="entry name" value="Thymidylate_kinase"/>
    <property type="match status" value="1"/>
</dbReference>
<dbReference type="EMBL" id="LYXE01000085">
    <property type="protein sequence ID" value="PDV99019.1"/>
    <property type="molecule type" value="Genomic_DNA"/>
</dbReference>
<evidence type="ECO:0000259" key="12">
    <source>
        <dbReference type="Pfam" id="PF02223"/>
    </source>
</evidence>
<organism evidence="13 14">
    <name type="scientific">Candidatus Chloroploca asiatica</name>
    <dbReference type="NCBI Taxonomy" id="1506545"/>
    <lineage>
        <taxon>Bacteria</taxon>
        <taxon>Bacillati</taxon>
        <taxon>Chloroflexota</taxon>
        <taxon>Chloroflexia</taxon>
        <taxon>Chloroflexales</taxon>
        <taxon>Chloroflexineae</taxon>
        <taxon>Oscillochloridaceae</taxon>
        <taxon>Candidatus Chloroploca</taxon>
    </lineage>
</organism>
<dbReference type="GO" id="GO:0006227">
    <property type="term" value="P:dUDP biosynthetic process"/>
    <property type="evidence" value="ECO:0007669"/>
    <property type="project" value="TreeGrafter"/>
</dbReference>
<dbReference type="GO" id="GO:0005524">
    <property type="term" value="F:ATP binding"/>
    <property type="evidence" value="ECO:0007669"/>
    <property type="project" value="UniProtKB-UniRule"/>
</dbReference>
<dbReference type="RefSeq" id="WP_097652498.1">
    <property type="nucleotide sequence ID" value="NZ_LYXE01000085.1"/>
</dbReference>
<dbReference type="GO" id="GO:0006233">
    <property type="term" value="P:dTDP biosynthetic process"/>
    <property type="evidence" value="ECO:0007669"/>
    <property type="project" value="InterPro"/>
</dbReference>
<dbReference type="InterPro" id="IPR018094">
    <property type="entry name" value="Thymidylate_kinase"/>
</dbReference>
<comment type="similarity">
    <text evidence="1 11">Belongs to the thymidylate kinase family.</text>
</comment>
<evidence type="ECO:0000256" key="10">
    <source>
        <dbReference type="ARBA" id="ARBA00057735"/>
    </source>
</evidence>
<dbReference type="PANTHER" id="PTHR10344">
    <property type="entry name" value="THYMIDYLATE KINASE"/>
    <property type="match status" value="1"/>
</dbReference>
<dbReference type="InterPro" id="IPR039430">
    <property type="entry name" value="Thymidylate_kin-like_dom"/>
</dbReference>
<proteinExistence type="inferred from homology"/>
<dbReference type="GO" id="GO:0005829">
    <property type="term" value="C:cytosol"/>
    <property type="evidence" value="ECO:0007669"/>
    <property type="project" value="TreeGrafter"/>
</dbReference>
<keyword evidence="7 11" id="KW-0418">Kinase</keyword>
<evidence type="ECO:0000256" key="7">
    <source>
        <dbReference type="ARBA" id="ARBA00022777"/>
    </source>
</evidence>
<gene>
    <name evidence="11" type="primary">tmk</name>
    <name evidence="13" type="ORF">A9Q02_13740</name>
</gene>